<keyword evidence="3" id="KW-1185">Reference proteome</keyword>
<comment type="caution">
    <text evidence="2">The sequence shown here is derived from an EMBL/GenBank/DDBJ whole genome shotgun (WGS) entry which is preliminary data.</text>
</comment>
<name>A0ABN9REF5_9DINO</name>
<feature type="compositionally biased region" description="Basic and acidic residues" evidence="1">
    <location>
        <begin position="113"/>
        <end position="125"/>
    </location>
</feature>
<gene>
    <name evidence="2" type="ORF">PCOR1329_LOCUS19428</name>
</gene>
<reference evidence="2" key="1">
    <citation type="submission" date="2023-10" db="EMBL/GenBank/DDBJ databases">
        <authorList>
            <person name="Chen Y."/>
            <person name="Shah S."/>
            <person name="Dougan E. K."/>
            <person name="Thang M."/>
            <person name="Chan C."/>
        </authorList>
    </citation>
    <scope>NUCLEOTIDE SEQUENCE [LARGE SCALE GENOMIC DNA]</scope>
</reference>
<evidence type="ECO:0000313" key="2">
    <source>
        <dbReference type="EMBL" id="CAK0816478.1"/>
    </source>
</evidence>
<organism evidence="2 3">
    <name type="scientific">Prorocentrum cordatum</name>
    <dbReference type="NCBI Taxonomy" id="2364126"/>
    <lineage>
        <taxon>Eukaryota</taxon>
        <taxon>Sar</taxon>
        <taxon>Alveolata</taxon>
        <taxon>Dinophyceae</taxon>
        <taxon>Prorocentrales</taxon>
        <taxon>Prorocentraceae</taxon>
        <taxon>Prorocentrum</taxon>
    </lineage>
</organism>
<accession>A0ABN9REF5</accession>
<dbReference type="EMBL" id="CAUYUJ010006202">
    <property type="protein sequence ID" value="CAK0816478.1"/>
    <property type="molecule type" value="Genomic_DNA"/>
</dbReference>
<protein>
    <submittedName>
        <fullName evidence="2">Uncharacterized protein</fullName>
    </submittedName>
</protein>
<dbReference type="Proteomes" id="UP001189429">
    <property type="component" value="Unassembled WGS sequence"/>
</dbReference>
<evidence type="ECO:0000313" key="3">
    <source>
        <dbReference type="Proteomes" id="UP001189429"/>
    </source>
</evidence>
<evidence type="ECO:0000256" key="1">
    <source>
        <dbReference type="SAM" id="MobiDB-lite"/>
    </source>
</evidence>
<proteinExistence type="predicted"/>
<feature type="region of interest" description="Disordered" evidence="1">
    <location>
        <begin position="112"/>
        <end position="150"/>
    </location>
</feature>
<sequence length="249" mass="26554">MSRGQLLATDPFLTATGLPLSVGLLLSPPTVPSVWYDSSSHTFCAAAVFFASERRHANAGALKLFGGPISGAVSHGCEGPRGLSPDAMGPPPKLGHGQRLRGAMRIVGAHWKTSAEEPGRRRSEGAPRPQGMREAAGQGPALEPAGGRLARPPLARAGARQRLVAGVRSDSLWDGETPEFWNLCRACTSSRRVFCFTTGECLDLDIDAPSDVLWGACMNPLLIPDSCRTKGIHPPGTPREVMENWDRDL</sequence>